<evidence type="ECO:0000313" key="2">
    <source>
        <dbReference type="Proteomes" id="UP000029628"/>
    </source>
</evidence>
<dbReference type="Proteomes" id="UP000029628">
    <property type="component" value="Unassembled WGS sequence"/>
</dbReference>
<dbReference type="AlphaFoldDB" id="A0A096AKE0"/>
<gene>
    <name evidence="1" type="ORF">HMPREF0872_04045</name>
</gene>
<proteinExistence type="predicted"/>
<dbReference type="EMBL" id="JRNT01000008">
    <property type="protein sequence ID" value="KGF47573.1"/>
    <property type="molecule type" value="Genomic_DNA"/>
</dbReference>
<sequence length="61" mass="7173">MKRKELNYNEQMERIVKDICVFTKMASEQKTVVNTKIYLKAAKLSMDDMVTLKEKMVGENK</sequence>
<comment type="caution">
    <text evidence="1">The sequence shown here is derived from an EMBL/GenBank/DDBJ whole genome shotgun (WGS) entry which is preliminary data.</text>
</comment>
<organism evidence="1 2">
    <name type="scientific">Veillonella montpellierensis DNF00314</name>
    <dbReference type="NCBI Taxonomy" id="1401067"/>
    <lineage>
        <taxon>Bacteria</taxon>
        <taxon>Bacillati</taxon>
        <taxon>Bacillota</taxon>
        <taxon>Negativicutes</taxon>
        <taxon>Veillonellales</taxon>
        <taxon>Veillonellaceae</taxon>
        <taxon>Veillonella</taxon>
    </lineage>
</organism>
<accession>A0A096AKE0</accession>
<evidence type="ECO:0000313" key="1">
    <source>
        <dbReference type="EMBL" id="KGF47573.1"/>
    </source>
</evidence>
<name>A0A096AKE0_9FIRM</name>
<protein>
    <submittedName>
        <fullName evidence="1">Uncharacterized protein</fullName>
    </submittedName>
</protein>
<dbReference type="RefSeq" id="WP_038152114.1">
    <property type="nucleotide sequence ID" value="NZ_JRNT01000008.1"/>
</dbReference>
<keyword evidence="2" id="KW-1185">Reference proteome</keyword>
<reference evidence="1 2" key="1">
    <citation type="submission" date="2014-07" db="EMBL/GenBank/DDBJ databases">
        <authorList>
            <person name="McCorrison J."/>
            <person name="Sanka R."/>
            <person name="Torralba M."/>
            <person name="Gillis M."/>
            <person name="Haft D.H."/>
            <person name="Methe B."/>
            <person name="Sutton G."/>
            <person name="Nelson K.E."/>
        </authorList>
    </citation>
    <scope>NUCLEOTIDE SEQUENCE [LARGE SCALE GENOMIC DNA]</scope>
    <source>
        <strain evidence="1 2">DNF00314</strain>
    </source>
</reference>